<evidence type="ECO:0000313" key="2">
    <source>
        <dbReference type="Proteomes" id="UP000327157"/>
    </source>
</evidence>
<name>A0A5N5F927_9ROSA</name>
<dbReference type="AlphaFoldDB" id="A0A5N5F927"/>
<protein>
    <recommendedName>
        <fullName evidence="3">TMV resistance protein N-like</fullName>
    </recommendedName>
</protein>
<comment type="caution">
    <text evidence="1">The sequence shown here is derived from an EMBL/GenBank/DDBJ whole genome shotgun (WGS) entry which is preliminary data.</text>
</comment>
<reference evidence="1 2" key="3">
    <citation type="submission" date="2019-11" db="EMBL/GenBank/DDBJ databases">
        <title>A de novo genome assembly of a pear dwarfing rootstock.</title>
        <authorList>
            <person name="Wang F."/>
            <person name="Wang J."/>
            <person name="Li S."/>
            <person name="Zhang Y."/>
            <person name="Fang M."/>
            <person name="Ma L."/>
            <person name="Zhao Y."/>
            <person name="Jiang S."/>
        </authorList>
    </citation>
    <scope>NUCLEOTIDE SEQUENCE [LARGE SCALE GENOMIC DNA]</scope>
    <source>
        <strain evidence="1">S2</strain>
        <tissue evidence="1">Leaf</tissue>
    </source>
</reference>
<evidence type="ECO:0000313" key="1">
    <source>
        <dbReference type="EMBL" id="KAB2599559.1"/>
    </source>
</evidence>
<accession>A0A5N5F927</accession>
<proteinExistence type="predicted"/>
<dbReference type="EMBL" id="SMOL01000753">
    <property type="protein sequence ID" value="KAB2599559.1"/>
    <property type="molecule type" value="Genomic_DNA"/>
</dbReference>
<organism evidence="1 2">
    <name type="scientific">Pyrus ussuriensis x Pyrus communis</name>
    <dbReference type="NCBI Taxonomy" id="2448454"/>
    <lineage>
        <taxon>Eukaryota</taxon>
        <taxon>Viridiplantae</taxon>
        <taxon>Streptophyta</taxon>
        <taxon>Embryophyta</taxon>
        <taxon>Tracheophyta</taxon>
        <taxon>Spermatophyta</taxon>
        <taxon>Magnoliopsida</taxon>
        <taxon>eudicotyledons</taxon>
        <taxon>Gunneridae</taxon>
        <taxon>Pentapetalae</taxon>
        <taxon>rosids</taxon>
        <taxon>fabids</taxon>
        <taxon>Rosales</taxon>
        <taxon>Rosaceae</taxon>
        <taxon>Amygdaloideae</taxon>
        <taxon>Maleae</taxon>
        <taxon>Pyrus</taxon>
    </lineage>
</organism>
<reference evidence="2" key="2">
    <citation type="submission" date="2019-10" db="EMBL/GenBank/DDBJ databases">
        <title>A de novo genome assembly of a pear dwarfing rootstock.</title>
        <authorList>
            <person name="Wang F."/>
            <person name="Wang J."/>
            <person name="Li S."/>
            <person name="Zhang Y."/>
            <person name="Fang M."/>
            <person name="Ma L."/>
            <person name="Zhao Y."/>
            <person name="Jiang S."/>
        </authorList>
    </citation>
    <scope>NUCLEOTIDE SEQUENCE [LARGE SCALE GENOMIC DNA]</scope>
</reference>
<dbReference type="Proteomes" id="UP000327157">
    <property type="component" value="Chromosome 13"/>
</dbReference>
<reference evidence="1 2" key="1">
    <citation type="submission" date="2019-09" db="EMBL/GenBank/DDBJ databases">
        <authorList>
            <person name="Ou C."/>
        </authorList>
    </citation>
    <scope>NUCLEOTIDE SEQUENCE [LARGE SCALE GENOMIC DNA]</scope>
    <source>
        <strain evidence="1">S2</strain>
        <tissue evidence="1">Leaf</tissue>
    </source>
</reference>
<sequence length="318" mass="35310">MLSKIFVVAKHNLLTTALIFWNLGTNTFDFRMGSMSPTILDMAQVFRLKPLGRIVDAGECGDTSELFGDSEGKVKPKAKTWTFKISKTFTASIIAAPVTGMKKQTVSTKSIPLVVTPTSQFDHSTEKIMHFVEDDNNSLLLMYPKPLKCLLPILRFPLRVLEKPVSKRAKTTATDTFIPAPAPLVEATPTVTVGGAKEALSASSHHKAEWASNRVKCFQEKQVKSTAVLRQLVEEGSVMEEKIAVVDSEIQRLEEQLCSLKAEKVTLTNHFSQKVEEIEKISQEVEGSKTQLVNSNMYLGEPSGIFIIMQTYFSRIVL</sequence>
<evidence type="ECO:0008006" key="3">
    <source>
        <dbReference type="Google" id="ProtNLM"/>
    </source>
</evidence>
<gene>
    <name evidence="1" type="ORF">D8674_009830</name>
</gene>
<dbReference type="OrthoDB" id="1632775at2759"/>
<keyword evidence="2" id="KW-1185">Reference proteome</keyword>